<dbReference type="InterPro" id="IPR002346">
    <property type="entry name" value="Mopterin_DH_FAD-bd"/>
</dbReference>
<dbReference type="PROSITE" id="PS51387">
    <property type="entry name" value="FAD_PCMH"/>
    <property type="match status" value="1"/>
</dbReference>
<dbReference type="Gene3D" id="3.30.465.10">
    <property type="match status" value="2"/>
</dbReference>
<keyword evidence="1" id="KW-0274">FAD</keyword>
<dbReference type="SMART" id="SM01092">
    <property type="entry name" value="CO_deh_flav_C"/>
    <property type="match status" value="1"/>
</dbReference>
<dbReference type="InterPro" id="IPR016169">
    <property type="entry name" value="FAD-bd_PCMH_sub2"/>
</dbReference>
<gene>
    <name evidence="3" type="primary">cutM</name>
    <name evidence="3" type="ORF">CA54_00840</name>
</gene>
<dbReference type="InterPro" id="IPR051312">
    <property type="entry name" value="Diverse_Substr_Oxidored"/>
</dbReference>
<organism evidence="3 4">
    <name type="scientific">Symmachiella macrocystis</name>
    <dbReference type="NCBI Taxonomy" id="2527985"/>
    <lineage>
        <taxon>Bacteria</taxon>
        <taxon>Pseudomonadati</taxon>
        <taxon>Planctomycetota</taxon>
        <taxon>Planctomycetia</taxon>
        <taxon>Planctomycetales</taxon>
        <taxon>Planctomycetaceae</taxon>
        <taxon>Symmachiella</taxon>
    </lineage>
</organism>
<dbReference type="Gene3D" id="3.30.390.50">
    <property type="entry name" value="CO dehydrogenase flavoprotein, C-terminal domain"/>
    <property type="match status" value="1"/>
</dbReference>
<dbReference type="SUPFAM" id="SSF56176">
    <property type="entry name" value="FAD-binding/transporter-associated domain-like"/>
    <property type="match status" value="1"/>
</dbReference>
<dbReference type="PANTHER" id="PTHR42659">
    <property type="entry name" value="XANTHINE DEHYDROGENASE SUBUNIT C-RELATED"/>
    <property type="match status" value="1"/>
</dbReference>
<dbReference type="InterPro" id="IPR016167">
    <property type="entry name" value="FAD-bd_PCMH_sub1"/>
</dbReference>
<dbReference type="Pfam" id="PF03450">
    <property type="entry name" value="CO_deh_flav_C"/>
    <property type="match status" value="1"/>
</dbReference>
<keyword evidence="4" id="KW-1185">Reference proteome</keyword>
<dbReference type="SUPFAM" id="SSF55447">
    <property type="entry name" value="CO dehydrogenase flavoprotein C-terminal domain-like"/>
    <property type="match status" value="1"/>
</dbReference>
<dbReference type="Gene3D" id="3.30.43.10">
    <property type="entry name" value="Uridine Diphospho-n-acetylenolpyruvylglucosamine Reductase, domain 2"/>
    <property type="match status" value="1"/>
</dbReference>
<dbReference type="RefSeq" id="WP_146368906.1">
    <property type="nucleotide sequence ID" value="NZ_SJPP01000001.1"/>
</dbReference>
<dbReference type="InterPro" id="IPR016166">
    <property type="entry name" value="FAD-bd_PCMH"/>
</dbReference>
<reference evidence="3 4" key="1">
    <citation type="submission" date="2019-02" db="EMBL/GenBank/DDBJ databases">
        <title>Deep-cultivation of Planctomycetes and their phenomic and genomic characterization uncovers novel biology.</title>
        <authorList>
            <person name="Wiegand S."/>
            <person name="Jogler M."/>
            <person name="Boedeker C."/>
            <person name="Pinto D."/>
            <person name="Vollmers J."/>
            <person name="Rivas-Marin E."/>
            <person name="Kohn T."/>
            <person name="Peeters S.H."/>
            <person name="Heuer A."/>
            <person name="Rast P."/>
            <person name="Oberbeckmann S."/>
            <person name="Bunk B."/>
            <person name="Jeske O."/>
            <person name="Meyerdierks A."/>
            <person name="Storesund J.E."/>
            <person name="Kallscheuer N."/>
            <person name="Luecker S."/>
            <person name="Lage O.M."/>
            <person name="Pohl T."/>
            <person name="Merkel B.J."/>
            <person name="Hornburger P."/>
            <person name="Mueller R.-W."/>
            <person name="Bruemmer F."/>
            <person name="Labrenz M."/>
            <person name="Spormann A.M."/>
            <person name="Op Den Camp H."/>
            <person name="Overmann J."/>
            <person name="Amann R."/>
            <person name="Jetten M.S.M."/>
            <person name="Mascher T."/>
            <person name="Medema M.H."/>
            <person name="Devos D.P."/>
            <person name="Kaster A.-K."/>
            <person name="Ovreas L."/>
            <person name="Rohde M."/>
            <person name="Galperin M.Y."/>
            <person name="Jogler C."/>
        </authorList>
    </citation>
    <scope>NUCLEOTIDE SEQUENCE [LARGE SCALE GENOMIC DNA]</scope>
    <source>
        <strain evidence="3 4">CA54</strain>
    </source>
</reference>
<dbReference type="Pfam" id="PF00941">
    <property type="entry name" value="FAD_binding_5"/>
    <property type="match status" value="1"/>
</dbReference>
<dbReference type="Proteomes" id="UP000320735">
    <property type="component" value="Unassembled WGS sequence"/>
</dbReference>
<dbReference type="InterPro" id="IPR036318">
    <property type="entry name" value="FAD-bd_PCMH-like_sf"/>
</dbReference>
<keyword evidence="3" id="KW-0560">Oxidoreductase</keyword>
<name>A0A5C6BJC0_9PLAN</name>
<sequence>MKSFEFANPQSETEALELMNDHPEQTAVLAGGTDLISLMQADIIRPERVVDIKNITSMHDVAEVDNGLMVGALTTLEEVLDNSKIAEYASVAQAADAVHAIQIQSSGTIAGDLCHLPNCWYYRNGYGMLGLENGTSLPETGDNRYHAIFGNSGPAKFVTASRFAPALIAWGAKVRIIGPGPDEAEMLPLEYFYTTPRTERQGTTVLKPGQLVSHIWLPKTAGTVSGNYDVLQTEGLDWPLASASATLTISGGRVSDARIVLGHVAPTPWVSHDAATSLLGKTISEATAQAAGDAAVSRATPLSDNGYKVQLARTAVKRAILRSAGLLEGGL</sequence>
<evidence type="ECO:0000256" key="1">
    <source>
        <dbReference type="ARBA" id="ARBA00022827"/>
    </source>
</evidence>
<evidence type="ECO:0000313" key="3">
    <source>
        <dbReference type="EMBL" id="TWU11279.1"/>
    </source>
</evidence>
<dbReference type="GO" id="GO:0043885">
    <property type="term" value="F:anaerobic carbon-monoxide dehydrogenase activity"/>
    <property type="evidence" value="ECO:0007669"/>
    <property type="project" value="UniProtKB-EC"/>
</dbReference>
<protein>
    <submittedName>
        <fullName evidence="3">Carbon monoxide dehydrogenase medium chain</fullName>
        <ecNumber evidence="3">1.2.7.4</ecNumber>
    </submittedName>
</protein>
<keyword evidence="1" id="KW-0285">Flavoprotein</keyword>
<dbReference type="AlphaFoldDB" id="A0A5C6BJC0"/>
<evidence type="ECO:0000259" key="2">
    <source>
        <dbReference type="PROSITE" id="PS51387"/>
    </source>
</evidence>
<dbReference type="InterPro" id="IPR036683">
    <property type="entry name" value="CO_DH_flav_C_dom_sf"/>
</dbReference>
<feature type="domain" description="FAD-binding PCMH-type" evidence="2">
    <location>
        <begin position="1"/>
        <end position="222"/>
    </location>
</feature>
<proteinExistence type="predicted"/>
<dbReference type="EC" id="1.2.7.4" evidence="3"/>
<accession>A0A5C6BJC0</accession>
<evidence type="ECO:0000313" key="4">
    <source>
        <dbReference type="Proteomes" id="UP000320735"/>
    </source>
</evidence>
<comment type="caution">
    <text evidence="3">The sequence shown here is derived from an EMBL/GenBank/DDBJ whole genome shotgun (WGS) entry which is preliminary data.</text>
</comment>
<dbReference type="GO" id="GO:0071949">
    <property type="term" value="F:FAD binding"/>
    <property type="evidence" value="ECO:0007669"/>
    <property type="project" value="InterPro"/>
</dbReference>
<dbReference type="OrthoDB" id="9774454at2"/>
<dbReference type="EMBL" id="SJPP01000001">
    <property type="protein sequence ID" value="TWU11279.1"/>
    <property type="molecule type" value="Genomic_DNA"/>
</dbReference>
<dbReference type="InterPro" id="IPR005107">
    <property type="entry name" value="CO_DH_flav_C"/>
</dbReference>
<dbReference type="PANTHER" id="PTHR42659:SF9">
    <property type="entry name" value="XANTHINE DEHYDROGENASE FAD-BINDING SUBUNIT XDHB-RELATED"/>
    <property type="match status" value="1"/>
</dbReference>